<organism evidence="1 2">
    <name type="scientific">Thorsellia anophelis DSM 18579</name>
    <dbReference type="NCBI Taxonomy" id="1123402"/>
    <lineage>
        <taxon>Bacteria</taxon>
        <taxon>Pseudomonadati</taxon>
        <taxon>Pseudomonadota</taxon>
        <taxon>Gammaproteobacteria</taxon>
        <taxon>Enterobacterales</taxon>
        <taxon>Thorselliaceae</taxon>
        <taxon>Thorsellia</taxon>
    </lineage>
</organism>
<sequence>MDDDPSGLYITSIRYKSPSVIQIIINRTVCILMQDEYARLLQTRQT</sequence>
<gene>
    <name evidence="1" type="ORF">SAMN02583745_02274</name>
</gene>
<protein>
    <submittedName>
        <fullName evidence="1">Uncharacterized protein</fullName>
    </submittedName>
</protein>
<proteinExistence type="predicted"/>
<dbReference type="AlphaFoldDB" id="A0A1I0E6E7"/>
<accession>A0A1I0E6E7</accession>
<name>A0A1I0E6E7_9GAMM</name>
<evidence type="ECO:0000313" key="1">
    <source>
        <dbReference type="EMBL" id="SET40731.1"/>
    </source>
</evidence>
<evidence type="ECO:0000313" key="2">
    <source>
        <dbReference type="Proteomes" id="UP000242642"/>
    </source>
</evidence>
<dbReference type="Proteomes" id="UP000242642">
    <property type="component" value="Unassembled WGS sequence"/>
</dbReference>
<dbReference type="EMBL" id="FOHV01000023">
    <property type="protein sequence ID" value="SET40731.1"/>
    <property type="molecule type" value="Genomic_DNA"/>
</dbReference>
<reference evidence="2" key="1">
    <citation type="submission" date="2016-10" db="EMBL/GenBank/DDBJ databases">
        <authorList>
            <person name="Varghese N."/>
            <person name="Submissions S."/>
        </authorList>
    </citation>
    <scope>NUCLEOTIDE SEQUENCE [LARGE SCALE GENOMIC DNA]</scope>
    <source>
        <strain evidence="2">DSM 18579</strain>
    </source>
</reference>
<keyword evidence="2" id="KW-1185">Reference proteome</keyword>